<proteinExistence type="predicted"/>
<accession>Q9RH57</accession>
<organism evidence="1">
    <name type="scientific">Bradyrhizobium japonicum</name>
    <dbReference type="NCBI Taxonomy" id="375"/>
    <lineage>
        <taxon>Bacteria</taxon>
        <taxon>Pseudomonadati</taxon>
        <taxon>Pseudomonadota</taxon>
        <taxon>Alphaproteobacteria</taxon>
        <taxon>Hyphomicrobiales</taxon>
        <taxon>Nitrobacteraceae</taxon>
        <taxon>Bradyrhizobium</taxon>
    </lineage>
</organism>
<reference evidence="1" key="1">
    <citation type="submission" date="2000-01" db="EMBL/GenBank/DDBJ databases">
        <authorList>
            <person name="Mueller P."/>
            <person name="Stingel D."/>
        </authorList>
    </citation>
    <scope>NUCLEOTIDE SEQUENCE</scope>
    <source>
        <strain evidence="1">USDA 110spc4</strain>
    </source>
</reference>
<evidence type="ECO:0000313" key="1">
    <source>
        <dbReference type="EMBL" id="AAF22882.1"/>
    </source>
</evidence>
<dbReference type="EMBL" id="AF065159">
    <property type="protein sequence ID" value="AAF22882.1"/>
    <property type="molecule type" value="Genomic_DNA"/>
</dbReference>
<protein>
    <submittedName>
        <fullName evidence="1">Adenylate cyclases-like protein</fullName>
    </submittedName>
</protein>
<name>Q9RH57_BRAJP</name>
<sequence>MPQRVAAGGDEIAAAGGIEPLVELRRRQQLAIDRAAHRGDAADLVHRRTHHREIEPILAADIAVEDLSDMQPDISRRGGTAVRLPPLVQRCDVLAEQMLGAERSTSRMRHVLAGEHREHTVTDQLQHVAAGIVDRIDHGLRIVVEKRDDLVGTDALADPGRAAQIRVPQHCLDALGDAARDAAAQHLLGGAAAEIDAPERARDIDLLRRLDREPQHRHEIAQGLQLGFAEAAVAARGPAGIEAIHQAERAVLAEAVHDSEIMLMALLGEFADLREIQRRRVGEIDHHLVVAVLEHVEEHRAAPVLGRIAFGGRTVFERVALVARPVAPAETAALIDRMQRVDDDEGAREFQALGAAASQNPRSSSLSGRPVSPWPVSQFISARREVNCMRHYAVHS</sequence>
<dbReference type="AlphaFoldDB" id="Q9RH57"/>